<proteinExistence type="predicted"/>
<sequence length="79" mass="8917">MTPRWGHSPEHADAHATAARFQAEHSGTVVWFGETSGHFYVLDRLGLHDYATLAELTAHLRWRHRRSRSRSATALPQAA</sequence>
<evidence type="ECO:0000313" key="1">
    <source>
        <dbReference type="EMBL" id="MBB6174022.1"/>
    </source>
</evidence>
<dbReference type="Proteomes" id="UP000546642">
    <property type="component" value="Unassembled WGS sequence"/>
</dbReference>
<organism evidence="1 2">
    <name type="scientific">Nocardiopsis mwathae</name>
    <dbReference type="NCBI Taxonomy" id="1472723"/>
    <lineage>
        <taxon>Bacteria</taxon>
        <taxon>Bacillati</taxon>
        <taxon>Actinomycetota</taxon>
        <taxon>Actinomycetes</taxon>
        <taxon>Streptosporangiales</taxon>
        <taxon>Nocardiopsidaceae</taxon>
        <taxon>Nocardiopsis</taxon>
    </lineage>
</organism>
<protein>
    <submittedName>
        <fullName evidence="1">Uncharacterized protein</fullName>
    </submittedName>
</protein>
<evidence type="ECO:0000313" key="2">
    <source>
        <dbReference type="Proteomes" id="UP000546642"/>
    </source>
</evidence>
<dbReference type="AlphaFoldDB" id="A0A7W9YL25"/>
<name>A0A7W9YL25_9ACTN</name>
<gene>
    <name evidence="1" type="ORF">HNR23_004082</name>
</gene>
<reference evidence="1 2" key="1">
    <citation type="submission" date="2020-08" db="EMBL/GenBank/DDBJ databases">
        <title>Sequencing the genomes of 1000 actinobacteria strains.</title>
        <authorList>
            <person name="Klenk H.-P."/>
        </authorList>
    </citation>
    <scope>NUCLEOTIDE SEQUENCE [LARGE SCALE GENOMIC DNA]</scope>
    <source>
        <strain evidence="1 2">DSM 46659</strain>
    </source>
</reference>
<keyword evidence="2" id="KW-1185">Reference proteome</keyword>
<accession>A0A7W9YL25</accession>
<comment type="caution">
    <text evidence="1">The sequence shown here is derived from an EMBL/GenBank/DDBJ whole genome shotgun (WGS) entry which is preliminary data.</text>
</comment>
<dbReference type="RefSeq" id="WP_184077804.1">
    <property type="nucleotide sequence ID" value="NZ_JACHDS010000001.1"/>
</dbReference>
<dbReference type="EMBL" id="JACHDS010000001">
    <property type="protein sequence ID" value="MBB6174022.1"/>
    <property type="molecule type" value="Genomic_DNA"/>
</dbReference>